<dbReference type="VEuPathDB" id="MicrosporidiaDB:Eint_091970"/>
<dbReference type="RefSeq" id="XP_003073683.1">
    <property type="nucleotide sequence ID" value="XM_003073637.1"/>
</dbReference>
<dbReference type="OrthoDB" id="2191009at2759"/>
<evidence type="ECO:0000313" key="2">
    <source>
        <dbReference type="Proteomes" id="UP000002313"/>
    </source>
</evidence>
<dbReference type="EMBL" id="CP001950">
    <property type="protein sequence ID" value="ADM12323.1"/>
    <property type="molecule type" value="Genomic_DNA"/>
</dbReference>
<dbReference type="HOGENOM" id="CLU_2291684_0_0_1"/>
<keyword evidence="2" id="KW-1185">Reference proteome</keyword>
<proteinExistence type="predicted"/>
<reference evidence="1 2" key="2">
    <citation type="journal article" date="2012" name="Proc. Natl. Acad. Sci. U.S.A.">
        <title>Gain and loss of multiple functionally related, horizontally transferred genes in the reduced genomes of two microsporidian parasites.</title>
        <authorList>
            <person name="Pombert J.-F."/>
            <person name="Selman M."/>
            <person name="Burki F."/>
            <person name="Bardell F.T."/>
            <person name="Farinelli L."/>
            <person name="Solter L.F."/>
            <person name="Whitman D.W."/>
            <person name="Weiss L.M."/>
            <person name="Corradi N."/>
            <person name="Keeling P.J."/>
        </authorList>
    </citation>
    <scope>NUCLEOTIDE SEQUENCE [LARGE SCALE GENOMIC DNA]</scope>
    <source>
        <strain evidence="1 2">ATCC 50506</strain>
    </source>
</reference>
<dbReference type="AlphaFoldDB" id="E0S988"/>
<dbReference type="KEGG" id="ein:Eint_091970"/>
<name>E0S988_ENCIT</name>
<gene>
    <name evidence="1" type="ORF">Eint_091970</name>
</gene>
<accession>E0S988</accession>
<reference evidence="1 2" key="1">
    <citation type="journal article" date="2010" name="Nat. Commun.">
        <title>The complete sequence of the smallest known nuclear genome from the microsporidian Encephalitozoon intestinalis.</title>
        <authorList>
            <person name="Corradi N."/>
            <person name="Pombert J.-F."/>
            <person name="Farinelli L."/>
            <person name="Didier E.S."/>
            <person name="Keeling P.J."/>
        </authorList>
    </citation>
    <scope>NUCLEOTIDE SEQUENCE [LARGE SCALE GENOMIC DNA]</scope>
    <source>
        <strain evidence="1 2">ATCC 50506</strain>
    </source>
</reference>
<sequence>MGENKDFISPLDLAKRLRSNVYDPVKTLLSIQCLSRPLSVDRSQVRAIRRLSKFLFSLSLDKEVLVSLAFNPEAVDTFMDFGKIVMHREYNKIYYCIDIKP</sequence>
<organism evidence="1 2">
    <name type="scientific">Encephalitozoon intestinalis (strain ATCC 50506)</name>
    <name type="common">Microsporidian parasite</name>
    <name type="synonym">Septata intestinalis</name>
    <dbReference type="NCBI Taxonomy" id="876142"/>
    <lineage>
        <taxon>Eukaryota</taxon>
        <taxon>Fungi</taxon>
        <taxon>Fungi incertae sedis</taxon>
        <taxon>Microsporidia</taxon>
        <taxon>Unikaryonidae</taxon>
        <taxon>Encephalitozoon</taxon>
    </lineage>
</organism>
<evidence type="ECO:0000313" key="1">
    <source>
        <dbReference type="EMBL" id="ADM12323.1"/>
    </source>
</evidence>
<dbReference type="Proteomes" id="UP000002313">
    <property type="component" value="Chromosome IX"/>
</dbReference>
<dbReference type="GeneID" id="9698517"/>
<protein>
    <submittedName>
        <fullName evidence="1">Uncharacterized protein</fullName>
    </submittedName>
</protein>